<feature type="transmembrane region" description="Helical" evidence="1">
    <location>
        <begin position="29"/>
        <end position="51"/>
    </location>
</feature>
<dbReference type="EMBL" id="LCOY01000007">
    <property type="protein sequence ID" value="KKU88435.1"/>
    <property type="molecule type" value="Genomic_DNA"/>
</dbReference>
<dbReference type="Proteomes" id="UP000034739">
    <property type="component" value="Unassembled WGS sequence"/>
</dbReference>
<organism evidence="2 3">
    <name type="scientific">Candidatus Gottesmanbacteria bacterium GW2011_GWA2_47_9</name>
    <dbReference type="NCBI Taxonomy" id="1618445"/>
    <lineage>
        <taxon>Bacteria</taxon>
        <taxon>Candidatus Gottesmaniibacteriota</taxon>
    </lineage>
</organism>
<evidence type="ECO:0000256" key="1">
    <source>
        <dbReference type="SAM" id="Phobius"/>
    </source>
</evidence>
<keyword evidence="1" id="KW-0472">Membrane</keyword>
<reference evidence="2 3" key="1">
    <citation type="journal article" date="2015" name="Nature">
        <title>rRNA introns, odd ribosomes, and small enigmatic genomes across a large radiation of phyla.</title>
        <authorList>
            <person name="Brown C.T."/>
            <person name="Hug L.A."/>
            <person name="Thomas B.C."/>
            <person name="Sharon I."/>
            <person name="Castelle C.J."/>
            <person name="Singh A."/>
            <person name="Wilkins M.J."/>
            <person name="Williams K.H."/>
            <person name="Banfield J.F."/>
        </authorList>
    </citation>
    <scope>NUCLEOTIDE SEQUENCE [LARGE SCALE GENOMIC DNA]</scope>
</reference>
<dbReference type="AlphaFoldDB" id="A0A0G1X1W6"/>
<accession>A0A0G1X1W6</accession>
<sequence>MWFYVFAVVVLLIFFWNFYQTARHENKLAIVPALIMAALAMVVMFVFAYIFGDGSCWIYGRCL</sequence>
<protein>
    <submittedName>
        <fullName evidence="2">Uncharacterized protein</fullName>
    </submittedName>
</protein>
<feature type="transmembrane region" description="Helical" evidence="1">
    <location>
        <begin position="6"/>
        <end position="22"/>
    </location>
</feature>
<evidence type="ECO:0000313" key="2">
    <source>
        <dbReference type="EMBL" id="KKU88435.1"/>
    </source>
</evidence>
<evidence type="ECO:0000313" key="3">
    <source>
        <dbReference type="Proteomes" id="UP000034739"/>
    </source>
</evidence>
<proteinExistence type="predicted"/>
<keyword evidence="1" id="KW-1133">Transmembrane helix</keyword>
<comment type="caution">
    <text evidence="2">The sequence shown here is derived from an EMBL/GenBank/DDBJ whole genome shotgun (WGS) entry which is preliminary data.</text>
</comment>
<gene>
    <name evidence="2" type="ORF">UY16_C0007G0016</name>
</gene>
<keyword evidence="1" id="KW-0812">Transmembrane</keyword>
<name>A0A0G1X1W6_9BACT</name>